<feature type="domain" description="Protein kinase" evidence="6">
    <location>
        <begin position="28"/>
        <end position="312"/>
    </location>
</feature>
<dbReference type="GO" id="GO:0004674">
    <property type="term" value="F:protein serine/threonine kinase activity"/>
    <property type="evidence" value="ECO:0007669"/>
    <property type="project" value="UniProtKB-KW"/>
</dbReference>
<dbReference type="Proteomes" id="UP000515908">
    <property type="component" value="Chromosome 19"/>
</dbReference>
<evidence type="ECO:0000256" key="5">
    <source>
        <dbReference type="ARBA" id="ARBA00022840"/>
    </source>
</evidence>
<dbReference type="PANTHER" id="PTHR24346">
    <property type="entry name" value="MAP/MICROTUBULE AFFINITY-REGULATING KINASE"/>
    <property type="match status" value="1"/>
</dbReference>
<keyword evidence="3" id="KW-0547">Nucleotide-binding</keyword>
<keyword evidence="5" id="KW-0067">ATP-binding</keyword>
<dbReference type="GO" id="GO:0035556">
    <property type="term" value="P:intracellular signal transduction"/>
    <property type="evidence" value="ECO:0007669"/>
    <property type="project" value="TreeGrafter"/>
</dbReference>
<dbReference type="InterPro" id="IPR000719">
    <property type="entry name" value="Prot_kinase_dom"/>
</dbReference>
<evidence type="ECO:0000259" key="6">
    <source>
        <dbReference type="PROSITE" id="PS50011"/>
    </source>
</evidence>
<keyword evidence="2" id="KW-0808">Transferase</keyword>
<dbReference type="GO" id="GO:0005524">
    <property type="term" value="F:ATP binding"/>
    <property type="evidence" value="ECO:0007669"/>
    <property type="project" value="UniProtKB-KW"/>
</dbReference>
<keyword evidence="1" id="KW-0723">Serine/threonine-protein kinase</keyword>
<keyword evidence="4 7" id="KW-0418">Kinase</keyword>
<accession>S9U2R8</accession>
<reference evidence="7 8" key="1">
    <citation type="submission" date="2020-08" db="EMBL/GenBank/DDBJ databases">
        <authorList>
            <person name="Newling K."/>
            <person name="Davey J."/>
            <person name="Forrester S."/>
        </authorList>
    </citation>
    <scope>NUCLEOTIDE SEQUENCE [LARGE SCALE GENOMIC DNA]</scope>
    <source>
        <strain evidence="8">Crithidia deanei Carvalho (ATCC PRA-265)</strain>
    </source>
</reference>
<dbReference type="GO" id="GO:0005737">
    <property type="term" value="C:cytoplasm"/>
    <property type="evidence" value="ECO:0007669"/>
    <property type="project" value="TreeGrafter"/>
</dbReference>
<dbReference type="Gene3D" id="1.10.510.10">
    <property type="entry name" value="Transferase(Phosphotransferase) domain 1"/>
    <property type="match status" value="1"/>
</dbReference>
<name>S9U2R8_9TRYP</name>
<evidence type="ECO:0000256" key="4">
    <source>
        <dbReference type="ARBA" id="ARBA00022777"/>
    </source>
</evidence>
<dbReference type="EMBL" id="LR877163">
    <property type="protein sequence ID" value="CAD2220895.1"/>
    <property type="molecule type" value="Genomic_DNA"/>
</dbReference>
<organism evidence="7 8">
    <name type="scientific">Angomonas deanei</name>
    <dbReference type="NCBI Taxonomy" id="59799"/>
    <lineage>
        <taxon>Eukaryota</taxon>
        <taxon>Discoba</taxon>
        <taxon>Euglenozoa</taxon>
        <taxon>Kinetoplastea</taxon>
        <taxon>Metakinetoplastina</taxon>
        <taxon>Trypanosomatida</taxon>
        <taxon>Trypanosomatidae</taxon>
        <taxon>Strigomonadinae</taxon>
        <taxon>Angomonas</taxon>
    </lineage>
</organism>
<dbReference type="InterPro" id="IPR011009">
    <property type="entry name" value="Kinase-like_dom_sf"/>
</dbReference>
<keyword evidence="8" id="KW-1185">Reference proteome</keyword>
<dbReference type="SUPFAM" id="SSF56112">
    <property type="entry name" value="Protein kinase-like (PK-like)"/>
    <property type="match status" value="1"/>
</dbReference>
<evidence type="ECO:0000313" key="7">
    <source>
        <dbReference type="EMBL" id="CAD2220895.1"/>
    </source>
</evidence>
<dbReference type="OrthoDB" id="289250at2759"/>
<dbReference type="Pfam" id="PF00069">
    <property type="entry name" value="Pkinase"/>
    <property type="match status" value="1"/>
</dbReference>
<evidence type="ECO:0000313" key="8">
    <source>
        <dbReference type="Proteomes" id="UP000515908"/>
    </source>
</evidence>
<dbReference type="AlphaFoldDB" id="S9U2R8"/>
<evidence type="ECO:0000256" key="2">
    <source>
        <dbReference type="ARBA" id="ARBA00022679"/>
    </source>
</evidence>
<gene>
    <name evidence="7" type="ORF">ADEAN_000841900</name>
</gene>
<protein>
    <submittedName>
        <fullName evidence="7">Protein tyrosine kinase/Protein kinase domain containing protein, putative</fullName>
    </submittedName>
</protein>
<dbReference type="PANTHER" id="PTHR24346:SF82">
    <property type="entry name" value="KP78A-RELATED"/>
    <property type="match status" value="1"/>
</dbReference>
<evidence type="ECO:0000256" key="1">
    <source>
        <dbReference type="ARBA" id="ARBA00022527"/>
    </source>
</evidence>
<dbReference type="VEuPathDB" id="TriTrypDB:ADEAN_000841900"/>
<sequence length="314" mass="35412">MENKPVVKLSEEAPMPASHHLPPPLAGYTFKEHIRSAMTHDTFTATRTEDETDVIIRVYALGYLKGDEERRQMLEREVLVSRMCDHPHIIECFPPFMTPTDLYLVEKAYSGGELFDALESYCRTITNTPPREGERKSMGLPTLLSKRIFRDLMHAVHYLHTKVGVCHRNIKLENINLTEDNRVRLGGLGMAAVLGKPTEEQPEDAQLRLCCGSKHYIAPEIVEGLVYDGREVDVWAAGVVLFALLTCGFPFDSDKGDEAVFQLIGDAEKTLEANPSFHSIDDPLAQDVLRGIFRVDPKVRLSVEEVLEHPFLQD</sequence>
<evidence type="ECO:0000256" key="3">
    <source>
        <dbReference type="ARBA" id="ARBA00022741"/>
    </source>
</evidence>
<dbReference type="PROSITE" id="PS50011">
    <property type="entry name" value="PROTEIN_KINASE_DOM"/>
    <property type="match status" value="1"/>
</dbReference>
<proteinExistence type="predicted"/>